<dbReference type="NCBIfam" id="TIGR02532">
    <property type="entry name" value="IV_pilin_GFxxxE"/>
    <property type="match status" value="1"/>
</dbReference>
<dbReference type="PANTHER" id="PTHR30093">
    <property type="entry name" value="GENERAL SECRETION PATHWAY PROTEIN G"/>
    <property type="match status" value="1"/>
</dbReference>
<dbReference type="PANTHER" id="PTHR30093:SF2">
    <property type="entry name" value="TYPE II SECRETION SYSTEM PROTEIN H"/>
    <property type="match status" value="1"/>
</dbReference>
<comment type="caution">
    <text evidence="2">The sequence shown here is derived from an EMBL/GenBank/DDBJ whole genome shotgun (WGS) entry which is preliminary data.</text>
</comment>
<proteinExistence type="predicted"/>
<dbReference type="Proteomes" id="UP001500840">
    <property type="component" value="Unassembled WGS sequence"/>
</dbReference>
<dbReference type="Pfam" id="PF07963">
    <property type="entry name" value="N_methyl"/>
    <property type="match status" value="1"/>
</dbReference>
<keyword evidence="1" id="KW-1133">Transmembrane helix</keyword>
<feature type="transmembrane region" description="Helical" evidence="1">
    <location>
        <begin position="20"/>
        <end position="42"/>
    </location>
</feature>
<reference evidence="3" key="1">
    <citation type="journal article" date="2019" name="Int. J. Syst. Evol. Microbiol.">
        <title>The Global Catalogue of Microorganisms (GCM) 10K type strain sequencing project: providing services to taxonomists for standard genome sequencing and annotation.</title>
        <authorList>
            <consortium name="The Broad Institute Genomics Platform"/>
            <consortium name="The Broad Institute Genome Sequencing Center for Infectious Disease"/>
            <person name="Wu L."/>
            <person name="Ma J."/>
        </authorList>
    </citation>
    <scope>NUCLEOTIDE SEQUENCE [LARGE SCALE GENOMIC DNA]</scope>
    <source>
        <strain evidence="3">JCM 17759</strain>
    </source>
</reference>
<protein>
    <submittedName>
        <fullName evidence="2">Prepilin-type N-terminal cleavage/methylation domain-containing protein</fullName>
    </submittedName>
</protein>
<dbReference type="RefSeq" id="WP_345323713.1">
    <property type="nucleotide sequence ID" value="NZ_BAABGA010000039.1"/>
</dbReference>
<evidence type="ECO:0000313" key="2">
    <source>
        <dbReference type="EMBL" id="GAA4456854.1"/>
    </source>
</evidence>
<dbReference type="SUPFAM" id="SSF54523">
    <property type="entry name" value="Pili subunits"/>
    <property type="match status" value="1"/>
</dbReference>
<dbReference type="Gene3D" id="3.30.700.10">
    <property type="entry name" value="Glycoprotein, Type 4 Pilin"/>
    <property type="match status" value="1"/>
</dbReference>
<dbReference type="PROSITE" id="PS00409">
    <property type="entry name" value="PROKAR_NTER_METHYL"/>
    <property type="match status" value="1"/>
</dbReference>
<keyword evidence="1" id="KW-0472">Membrane</keyword>
<dbReference type="InterPro" id="IPR045584">
    <property type="entry name" value="Pilin-like"/>
</dbReference>
<name>A0ABP8MX36_9BACT</name>
<dbReference type="InterPro" id="IPR012902">
    <property type="entry name" value="N_methyl_site"/>
</dbReference>
<evidence type="ECO:0000256" key="1">
    <source>
        <dbReference type="SAM" id="Phobius"/>
    </source>
</evidence>
<gene>
    <name evidence="2" type="ORF">GCM10023156_32820</name>
</gene>
<accession>A0ABP8MX36</accession>
<evidence type="ECO:0000313" key="3">
    <source>
        <dbReference type="Proteomes" id="UP001500840"/>
    </source>
</evidence>
<keyword evidence="3" id="KW-1185">Reference proteome</keyword>
<sequence length="425" mass="44985">MSSHNNPVKAARHGFTLVEILVVITIIGILTAIAIPAINNAVGTARDTAIKMELGTIADLVQRYSEEYHDYPPDFSDWDVVERHFRKAFPRINDNELRILAQFTHVTSSGARCNTGGGPTDPRTNTSYSHYPHAIDRAEALVFCLGGFSKDIQRPFTGVGGPLVLATGGTDPYVTGTATNSDFLQYQYNTDRDGGTLDMVRLSVTVSGGNATSSDDGSNALGFFALADPFPVYTPKNSSVPFAYFDSRTYDTAFGTVYTSGAPVWYASQPVASINCYCPAAGGATLADVGAARPMASTTIDTTPPTTIQGSTVAGTVLEFANKNTFQLISGGRDGNYGGTMSGTGVGSAAHGISVFPLGIYYNPFFTHSSANTTIGATASSIGKYQDDDVMTSEYGVSSRIFGVNAQLDNNTNFCDSSILGNELP</sequence>
<organism evidence="2 3">
    <name type="scientific">Novipirellula rosea</name>
    <dbReference type="NCBI Taxonomy" id="1031540"/>
    <lineage>
        <taxon>Bacteria</taxon>
        <taxon>Pseudomonadati</taxon>
        <taxon>Planctomycetota</taxon>
        <taxon>Planctomycetia</taxon>
        <taxon>Pirellulales</taxon>
        <taxon>Pirellulaceae</taxon>
        <taxon>Novipirellula</taxon>
    </lineage>
</organism>
<dbReference type="EMBL" id="BAABGA010000039">
    <property type="protein sequence ID" value="GAA4456854.1"/>
    <property type="molecule type" value="Genomic_DNA"/>
</dbReference>
<keyword evidence="1" id="KW-0812">Transmembrane</keyword>